<dbReference type="Gene3D" id="3.90.550.10">
    <property type="entry name" value="Spore Coat Polysaccharide Biosynthesis Protein SpsA, Chain A"/>
    <property type="match status" value="1"/>
</dbReference>
<keyword evidence="1" id="KW-1133">Transmembrane helix</keyword>
<dbReference type="Pfam" id="PF00535">
    <property type="entry name" value="Glycos_transf_2"/>
    <property type="match status" value="1"/>
</dbReference>
<keyword evidence="3" id="KW-0328">Glycosyltransferase</keyword>
<dbReference type="InterPro" id="IPR001173">
    <property type="entry name" value="Glyco_trans_2-like"/>
</dbReference>
<dbReference type="Proteomes" id="UP001589890">
    <property type="component" value="Unassembled WGS sequence"/>
</dbReference>
<evidence type="ECO:0000313" key="3">
    <source>
        <dbReference type="EMBL" id="MFC0626698.1"/>
    </source>
</evidence>
<feature type="transmembrane region" description="Helical" evidence="1">
    <location>
        <begin position="272"/>
        <end position="292"/>
    </location>
</feature>
<dbReference type="PANTHER" id="PTHR43685">
    <property type="entry name" value="GLYCOSYLTRANSFERASE"/>
    <property type="match status" value="1"/>
</dbReference>
<evidence type="ECO:0000256" key="1">
    <source>
        <dbReference type="SAM" id="Phobius"/>
    </source>
</evidence>
<feature type="transmembrane region" description="Helical" evidence="1">
    <location>
        <begin position="304"/>
        <end position="327"/>
    </location>
</feature>
<feature type="domain" description="Glycosyltransferase 2-like" evidence="2">
    <location>
        <begin position="10"/>
        <end position="176"/>
    </location>
</feature>
<dbReference type="RefSeq" id="WP_380050607.1">
    <property type="nucleotide sequence ID" value="NZ_JBHLTC010000028.1"/>
</dbReference>
<name>A0ABV6QPX5_9ACTN</name>
<accession>A0ABV6QPX5</accession>
<proteinExistence type="predicted"/>
<keyword evidence="1" id="KW-0472">Membrane</keyword>
<comment type="caution">
    <text evidence="3">The sequence shown here is derived from an EMBL/GenBank/DDBJ whole genome shotgun (WGS) entry which is preliminary data.</text>
</comment>
<dbReference type="CDD" id="cd02525">
    <property type="entry name" value="Succinoglycan_BP_ExoA"/>
    <property type="match status" value="1"/>
</dbReference>
<dbReference type="SUPFAM" id="SSF53448">
    <property type="entry name" value="Nucleotide-diphospho-sugar transferases"/>
    <property type="match status" value="1"/>
</dbReference>
<keyword evidence="4" id="KW-1185">Reference proteome</keyword>
<gene>
    <name evidence="3" type="ORF">ACFFGN_21640</name>
</gene>
<evidence type="ECO:0000313" key="4">
    <source>
        <dbReference type="Proteomes" id="UP001589890"/>
    </source>
</evidence>
<dbReference type="InterPro" id="IPR050834">
    <property type="entry name" value="Glycosyltransf_2"/>
</dbReference>
<protein>
    <submittedName>
        <fullName evidence="3">Glycosyltransferase family 2 protein</fullName>
        <ecNumber evidence="3">2.4.-.-</ecNumber>
    </submittedName>
</protein>
<sequence>MSLSHWPPVSVVMPVLNEERHLSEAVGRVLEQSYPGELEVVLAIGPSKDRTMAIAEGIAATDKRIRIVPNPTGKTPAGLNVGIKNASHDIIVRVDGHGVLTQGYIRRAVELLEESGADNVGGVMAAEGRTAFEMAVACAYRSRLGLGASTFHQGGKPGPADTVYLGVFRRTALERVGGFDETMHRAQDWELNYRIRKTGGLIWFSPDLSVTYRPRSSLTAVAKQFYMTGQWRREVIRRHPETASKRYLAPPVAVTLIVLGSILGVVGLATGVSWLVLGFLAPLFYGLGLIAGSMVEGRYLPWKALFWLPLVCATMHVTWGAGFIVGLKERPAGPALAATA</sequence>
<keyword evidence="1" id="KW-0812">Transmembrane</keyword>
<dbReference type="EMBL" id="JBHLTC010000028">
    <property type="protein sequence ID" value="MFC0626698.1"/>
    <property type="molecule type" value="Genomic_DNA"/>
</dbReference>
<dbReference type="EC" id="2.4.-.-" evidence="3"/>
<dbReference type="PANTHER" id="PTHR43685:SF2">
    <property type="entry name" value="GLYCOSYLTRANSFERASE 2-LIKE DOMAIN-CONTAINING PROTEIN"/>
    <property type="match status" value="1"/>
</dbReference>
<dbReference type="GO" id="GO:0016757">
    <property type="term" value="F:glycosyltransferase activity"/>
    <property type="evidence" value="ECO:0007669"/>
    <property type="project" value="UniProtKB-KW"/>
</dbReference>
<evidence type="ECO:0000259" key="2">
    <source>
        <dbReference type="Pfam" id="PF00535"/>
    </source>
</evidence>
<feature type="transmembrane region" description="Helical" evidence="1">
    <location>
        <begin position="247"/>
        <end position="266"/>
    </location>
</feature>
<reference evidence="3 4" key="1">
    <citation type="submission" date="2024-09" db="EMBL/GenBank/DDBJ databases">
        <authorList>
            <person name="Sun Q."/>
            <person name="Mori K."/>
        </authorList>
    </citation>
    <scope>NUCLEOTIDE SEQUENCE [LARGE SCALE GENOMIC DNA]</scope>
    <source>
        <strain evidence="3 4">CGMCC 1.15906</strain>
    </source>
</reference>
<dbReference type="InterPro" id="IPR029044">
    <property type="entry name" value="Nucleotide-diphossugar_trans"/>
</dbReference>
<keyword evidence="3" id="KW-0808">Transferase</keyword>
<organism evidence="3 4">
    <name type="scientific">Kribbella deserti</name>
    <dbReference type="NCBI Taxonomy" id="1926257"/>
    <lineage>
        <taxon>Bacteria</taxon>
        <taxon>Bacillati</taxon>
        <taxon>Actinomycetota</taxon>
        <taxon>Actinomycetes</taxon>
        <taxon>Propionibacteriales</taxon>
        <taxon>Kribbellaceae</taxon>
        <taxon>Kribbella</taxon>
    </lineage>
</organism>